<dbReference type="Pfam" id="PF13564">
    <property type="entry name" value="DoxX_2"/>
    <property type="match status" value="1"/>
</dbReference>
<accession>A0A517T6V4</accession>
<proteinExistence type="predicted"/>
<dbReference type="OrthoDB" id="9811373at2"/>
<evidence type="ECO:0000256" key="1">
    <source>
        <dbReference type="ARBA" id="ARBA00004141"/>
    </source>
</evidence>
<feature type="transmembrane region" description="Helical" evidence="5">
    <location>
        <begin position="92"/>
        <end position="110"/>
    </location>
</feature>
<feature type="transmembrane region" description="Helical" evidence="5">
    <location>
        <begin position="55"/>
        <end position="80"/>
    </location>
</feature>
<comment type="subcellular location">
    <subcellularLocation>
        <location evidence="1">Membrane</location>
        <topology evidence="1">Multi-pass membrane protein</topology>
    </subcellularLocation>
</comment>
<reference evidence="6 7" key="1">
    <citation type="submission" date="2019-02" db="EMBL/GenBank/DDBJ databases">
        <title>Deep-cultivation of Planctomycetes and their phenomic and genomic characterization uncovers novel biology.</title>
        <authorList>
            <person name="Wiegand S."/>
            <person name="Jogler M."/>
            <person name="Boedeker C."/>
            <person name="Pinto D."/>
            <person name="Vollmers J."/>
            <person name="Rivas-Marin E."/>
            <person name="Kohn T."/>
            <person name="Peeters S.H."/>
            <person name="Heuer A."/>
            <person name="Rast P."/>
            <person name="Oberbeckmann S."/>
            <person name="Bunk B."/>
            <person name="Jeske O."/>
            <person name="Meyerdierks A."/>
            <person name="Storesund J.E."/>
            <person name="Kallscheuer N."/>
            <person name="Luecker S."/>
            <person name="Lage O.M."/>
            <person name="Pohl T."/>
            <person name="Merkel B.J."/>
            <person name="Hornburger P."/>
            <person name="Mueller R.-W."/>
            <person name="Bruemmer F."/>
            <person name="Labrenz M."/>
            <person name="Spormann A.M."/>
            <person name="Op den Camp H."/>
            <person name="Overmann J."/>
            <person name="Amann R."/>
            <person name="Jetten M.S.M."/>
            <person name="Mascher T."/>
            <person name="Medema M.H."/>
            <person name="Devos D.P."/>
            <person name="Kaster A.-K."/>
            <person name="Ovreas L."/>
            <person name="Rohde M."/>
            <person name="Galperin M.Y."/>
            <person name="Jogler C."/>
        </authorList>
    </citation>
    <scope>NUCLEOTIDE SEQUENCE [LARGE SCALE GENOMIC DNA]</scope>
    <source>
        <strain evidence="6 7">V22</strain>
    </source>
</reference>
<organism evidence="6 7">
    <name type="scientific">Calycomorphotria hydatis</name>
    <dbReference type="NCBI Taxonomy" id="2528027"/>
    <lineage>
        <taxon>Bacteria</taxon>
        <taxon>Pseudomonadati</taxon>
        <taxon>Planctomycetota</taxon>
        <taxon>Planctomycetia</taxon>
        <taxon>Planctomycetales</taxon>
        <taxon>Planctomycetaceae</taxon>
        <taxon>Calycomorphotria</taxon>
    </lineage>
</organism>
<keyword evidence="3 5" id="KW-1133">Transmembrane helix</keyword>
<dbReference type="Proteomes" id="UP000319976">
    <property type="component" value="Chromosome"/>
</dbReference>
<dbReference type="GO" id="GO:0016020">
    <property type="term" value="C:membrane"/>
    <property type="evidence" value="ECO:0007669"/>
    <property type="project" value="UniProtKB-SubCell"/>
</dbReference>
<dbReference type="InterPro" id="IPR032808">
    <property type="entry name" value="DoxX"/>
</dbReference>
<evidence type="ECO:0000256" key="3">
    <source>
        <dbReference type="ARBA" id="ARBA00022989"/>
    </source>
</evidence>
<dbReference type="AlphaFoldDB" id="A0A517T6V4"/>
<sequence length="136" mass="14791">MKMKIAGWVMSVLTSLFLIGASASGKFLDWEGKEEMFDKFGYSIELMKKVGIVEVALAILLLIPRAGFIAAILLTAYLGGAVSTHVRVNDPFIFPIIVGVFMWIGVGLRYPDVFQLAIGNSSHSAPTPQPETDSNE</sequence>
<evidence type="ECO:0000256" key="5">
    <source>
        <dbReference type="SAM" id="Phobius"/>
    </source>
</evidence>
<dbReference type="EMBL" id="CP036316">
    <property type="protein sequence ID" value="QDT64106.1"/>
    <property type="molecule type" value="Genomic_DNA"/>
</dbReference>
<evidence type="ECO:0000256" key="4">
    <source>
        <dbReference type="ARBA" id="ARBA00023136"/>
    </source>
</evidence>
<evidence type="ECO:0000256" key="2">
    <source>
        <dbReference type="ARBA" id="ARBA00022692"/>
    </source>
</evidence>
<evidence type="ECO:0000313" key="6">
    <source>
        <dbReference type="EMBL" id="QDT64106.1"/>
    </source>
</evidence>
<evidence type="ECO:0008006" key="8">
    <source>
        <dbReference type="Google" id="ProtNLM"/>
    </source>
</evidence>
<gene>
    <name evidence="6" type="ORF">V22_13370</name>
</gene>
<protein>
    <recommendedName>
        <fullName evidence="8">DoxX</fullName>
    </recommendedName>
</protein>
<dbReference type="RefSeq" id="WP_145260998.1">
    <property type="nucleotide sequence ID" value="NZ_CP036316.1"/>
</dbReference>
<name>A0A517T6V4_9PLAN</name>
<evidence type="ECO:0000313" key="7">
    <source>
        <dbReference type="Proteomes" id="UP000319976"/>
    </source>
</evidence>
<keyword evidence="7" id="KW-1185">Reference proteome</keyword>
<keyword evidence="4 5" id="KW-0472">Membrane</keyword>
<keyword evidence="2 5" id="KW-0812">Transmembrane</keyword>
<dbReference type="KEGG" id="chya:V22_13370"/>